<name>A0A1Q3F260_CULTA</name>
<evidence type="ECO:0000256" key="7">
    <source>
        <dbReference type="ARBA" id="ARBA00023242"/>
    </source>
</evidence>
<dbReference type="PANTHER" id="PTHR13421">
    <property type="entry name" value="SNRNA-ACTIVATING PROTEIN COMPLEX SUBUNIT 3"/>
    <property type="match status" value="1"/>
</dbReference>
<comment type="similarity">
    <text evidence="2">Belongs to the SNAPC3/SRD2 family.</text>
</comment>
<proteinExistence type="inferred from homology"/>
<dbReference type="GO" id="GO:0001046">
    <property type="term" value="F:core promoter sequence-specific DNA binding"/>
    <property type="evidence" value="ECO:0007669"/>
    <property type="project" value="TreeGrafter"/>
</dbReference>
<sequence length="389" mass="45427">MEEIYKPKNTKIIAVKDALLEYQSELLPAGLTALPTSEGDIATAMRFNGSEHQFNELLHSVDLERNLSSIKDLRIMNFHPSRLQNVMKPVEVPEKALRFNCVQNAIKITGRVRKNLDSRIRYNKHKYTFIPRCEETDLYPFSEMVLEIRFYEPFKYKTGVRLGHPKFHQEFYVLGSQNLTELRDKIYCQCDSGPFYDISANPNSAEVEEPKTEDTPDPGFFFIHDTFYNDMRRPANADYSEVIRTWARRQKSIGELKTKRMEEAKFEDLQFRLGYPQVYQHHGNCEHIFVISNCRLLASSDLLVRRRYPILNSYAFPRSIPCNICGHCEANFIVKNSDQHIFDPAYVCQVCFESYHYKDGVKIGQFEAFRFLGTKIAVKEDDAEMEERS</sequence>
<dbReference type="AlphaFoldDB" id="A0A1Q3F260"/>
<dbReference type="GO" id="GO:0042796">
    <property type="term" value="P:snRNA transcription by RNA polymerase III"/>
    <property type="evidence" value="ECO:0007669"/>
    <property type="project" value="TreeGrafter"/>
</dbReference>
<comment type="subcellular location">
    <subcellularLocation>
        <location evidence="1">Nucleus</location>
    </subcellularLocation>
</comment>
<dbReference type="InterPro" id="IPR022042">
    <property type="entry name" value="snRNA-activating_su3"/>
</dbReference>
<keyword evidence="4" id="KW-0805">Transcription regulation</keyword>
<comment type="function">
    <text evidence="8">Part of the SNAPc complex required for the transcription of both RNA polymerase II and III small-nuclear RNA genes. Binds to the proximal sequence element (PSE), a non-TATA-box basal promoter element common to these 2 types of genes. Recruits TBP and BRF2 to the U6 snRNA TATA box.</text>
</comment>
<organism evidence="11">
    <name type="scientific">Culex tarsalis</name>
    <name type="common">Encephalitis mosquito</name>
    <dbReference type="NCBI Taxonomy" id="7177"/>
    <lineage>
        <taxon>Eukaryota</taxon>
        <taxon>Metazoa</taxon>
        <taxon>Ecdysozoa</taxon>
        <taxon>Arthropoda</taxon>
        <taxon>Hexapoda</taxon>
        <taxon>Insecta</taxon>
        <taxon>Pterygota</taxon>
        <taxon>Neoptera</taxon>
        <taxon>Endopterygota</taxon>
        <taxon>Diptera</taxon>
        <taxon>Nematocera</taxon>
        <taxon>Culicoidea</taxon>
        <taxon>Culicidae</taxon>
        <taxon>Culicinae</taxon>
        <taxon>Culicini</taxon>
        <taxon>Culex</taxon>
        <taxon>Culex</taxon>
    </lineage>
</organism>
<evidence type="ECO:0000256" key="8">
    <source>
        <dbReference type="ARBA" id="ARBA00025193"/>
    </source>
</evidence>
<dbReference type="GO" id="GO:0001006">
    <property type="term" value="F:RNA polymerase III type 3 promoter sequence-specific DNA binding"/>
    <property type="evidence" value="ECO:0007669"/>
    <property type="project" value="TreeGrafter"/>
</dbReference>
<keyword evidence="7" id="KW-0539">Nucleus</keyword>
<dbReference type="GO" id="GO:0005634">
    <property type="term" value="C:nucleus"/>
    <property type="evidence" value="ECO:0007669"/>
    <property type="project" value="UniProtKB-SubCell"/>
</dbReference>
<dbReference type="GO" id="GO:0000978">
    <property type="term" value="F:RNA polymerase II cis-regulatory region sequence-specific DNA binding"/>
    <property type="evidence" value="ECO:0007669"/>
    <property type="project" value="TreeGrafter"/>
</dbReference>
<dbReference type="PANTHER" id="PTHR13421:SF16">
    <property type="entry name" value="SNRNA-ACTIVATING PROTEIN COMPLEX SUBUNIT 3"/>
    <property type="match status" value="1"/>
</dbReference>
<keyword evidence="5" id="KW-0238">DNA-binding</keyword>
<keyword evidence="6" id="KW-0804">Transcription</keyword>
<accession>A0A1Q3F260</accession>
<evidence type="ECO:0000256" key="9">
    <source>
        <dbReference type="ARBA" id="ARBA00025958"/>
    </source>
</evidence>
<dbReference type="EMBL" id="GFDL01013402">
    <property type="protein sequence ID" value="JAV21643.1"/>
    <property type="molecule type" value="Transcribed_RNA"/>
</dbReference>
<evidence type="ECO:0000256" key="3">
    <source>
        <dbReference type="ARBA" id="ARBA00013634"/>
    </source>
</evidence>
<dbReference type="Pfam" id="PF12251">
    <property type="entry name" value="SNAPC3"/>
    <property type="match status" value="1"/>
</dbReference>
<evidence type="ECO:0000256" key="2">
    <source>
        <dbReference type="ARBA" id="ARBA00010410"/>
    </source>
</evidence>
<dbReference type="GO" id="GO:0019185">
    <property type="term" value="C:snRNA-activating protein complex"/>
    <property type="evidence" value="ECO:0007669"/>
    <property type="project" value="TreeGrafter"/>
</dbReference>
<evidence type="ECO:0000256" key="5">
    <source>
        <dbReference type="ARBA" id="ARBA00023125"/>
    </source>
</evidence>
<evidence type="ECO:0000313" key="11">
    <source>
        <dbReference type="EMBL" id="JAV21643.1"/>
    </source>
</evidence>
<comment type="subunit">
    <text evidence="9">Part of the SNAPc complex composed of 5 subunits: SNAPC1, SNAPC2, SNAPC3, SNAPC4 and SNAPC5. SNAPC3 interacts with SNAPC1.</text>
</comment>
<evidence type="ECO:0000256" key="10">
    <source>
        <dbReference type="ARBA" id="ARBA00029606"/>
    </source>
</evidence>
<protein>
    <recommendedName>
        <fullName evidence="3">snRNA-activating protein complex subunit 3</fullName>
    </recommendedName>
    <alternativeName>
        <fullName evidence="10">Small nuclear RNA-activating complex polypeptide 3</fullName>
    </alternativeName>
</protein>
<dbReference type="GO" id="GO:0042795">
    <property type="term" value="P:snRNA transcription by RNA polymerase II"/>
    <property type="evidence" value="ECO:0007669"/>
    <property type="project" value="TreeGrafter"/>
</dbReference>
<evidence type="ECO:0000256" key="4">
    <source>
        <dbReference type="ARBA" id="ARBA00023015"/>
    </source>
</evidence>
<evidence type="ECO:0000256" key="6">
    <source>
        <dbReference type="ARBA" id="ARBA00023163"/>
    </source>
</evidence>
<reference evidence="11" key="1">
    <citation type="submission" date="2017-01" db="EMBL/GenBank/DDBJ databases">
        <title>A deep insight into the sialotranscriptome of adult male and female Cluex tarsalis mosquitoes.</title>
        <authorList>
            <person name="Ribeiro J.M."/>
            <person name="Moreira F."/>
            <person name="Bernard K.A."/>
            <person name="Calvo E."/>
        </authorList>
    </citation>
    <scope>NUCLEOTIDE SEQUENCE</scope>
    <source>
        <strain evidence="11">Kern County</strain>
        <tissue evidence="11">Salivary glands</tissue>
    </source>
</reference>
<evidence type="ECO:0000256" key="1">
    <source>
        <dbReference type="ARBA" id="ARBA00004123"/>
    </source>
</evidence>
<dbReference type="GO" id="GO:0003681">
    <property type="term" value="F:bent DNA binding"/>
    <property type="evidence" value="ECO:0007669"/>
    <property type="project" value="TreeGrafter"/>
</dbReference>